<protein>
    <submittedName>
        <fullName evidence="3">Uncharacterized protein</fullName>
    </submittedName>
</protein>
<keyword evidence="2" id="KW-0472">Membrane</keyword>
<dbReference type="RefSeq" id="WP_184828010.1">
    <property type="nucleotide sequence ID" value="NZ_BMTK01000036.1"/>
</dbReference>
<keyword evidence="2" id="KW-1133">Transmembrane helix</keyword>
<sequence length="115" mass="11731">MKTNLPRDDRQFRLFISFSIGCVVLALVLCVAFLAADATRAPSKDSSPGRCAPALAGTVDPVTCKPYGPGVVPGGSNPDSSARKPARTQPKAPAPAAPKVPAAPAVKAPPVRSAK</sequence>
<dbReference type="Proteomes" id="UP000579523">
    <property type="component" value="Unassembled WGS sequence"/>
</dbReference>
<name>A0A7W7PWI2_9ACTN</name>
<feature type="transmembrane region" description="Helical" evidence="2">
    <location>
        <begin position="12"/>
        <end position="36"/>
    </location>
</feature>
<gene>
    <name evidence="3" type="ORF">FHS37_006671</name>
</gene>
<feature type="region of interest" description="Disordered" evidence="1">
    <location>
        <begin position="39"/>
        <end position="115"/>
    </location>
</feature>
<keyword evidence="2" id="KW-0812">Transmembrane</keyword>
<evidence type="ECO:0000256" key="2">
    <source>
        <dbReference type="SAM" id="Phobius"/>
    </source>
</evidence>
<proteinExistence type="predicted"/>
<evidence type="ECO:0000313" key="4">
    <source>
        <dbReference type="Proteomes" id="UP000579523"/>
    </source>
</evidence>
<accession>A0A7W7PWI2</accession>
<keyword evidence="4" id="KW-1185">Reference proteome</keyword>
<feature type="compositionally biased region" description="Low complexity" evidence="1">
    <location>
        <begin position="99"/>
        <end position="115"/>
    </location>
</feature>
<evidence type="ECO:0000256" key="1">
    <source>
        <dbReference type="SAM" id="MobiDB-lite"/>
    </source>
</evidence>
<dbReference type="AlphaFoldDB" id="A0A7W7PWI2"/>
<evidence type="ECO:0000313" key="3">
    <source>
        <dbReference type="EMBL" id="MBB4902574.1"/>
    </source>
</evidence>
<organism evidence="3 4">
    <name type="scientific">Streptomyces griseomycini</name>
    <dbReference type="NCBI Taxonomy" id="66895"/>
    <lineage>
        <taxon>Bacteria</taxon>
        <taxon>Bacillati</taxon>
        <taxon>Actinomycetota</taxon>
        <taxon>Actinomycetes</taxon>
        <taxon>Kitasatosporales</taxon>
        <taxon>Streptomycetaceae</taxon>
        <taxon>Streptomyces</taxon>
    </lineage>
</organism>
<dbReference type="EMBL" id="JACHJI010000017">
    <property type="protein sequence ID" value="MBB4902574.1"/>
    <property type="molecule type" value="Genomic_DNA"/>
</dbReference>
<comment type="caution">
    <text evidence="3">The sequence shown here is derived from an EMBL/GenBank/DDBJ whole genome shotgun (WGS) entry which is preliminary data.</text>
</comment>
<reference evidence="3 4" key="1">
    <citation type="submission" date="2020-08" db="EMBL/GenBank/DDBJ databases">
        <title>Genomic Encyclopedia of Type Strains, Phase III (KMG-III): the genomes of soil and plant-associated and newly described type strains.</title>
        <authorList>
            <person name="Whitman W."/>
        </authorList>
    </citation>
    <scope>NUCLEOTIDE SEQUENCE [LARGE SCALE GENOMIC DNA]</scope>
    <source>
        <strain evidence="3 4">CECT 3273</strain>
    </source>
</reference>